<comment type="caution">
    <text evidence="1">The sequence shown here is derived from an EMBL/GenBank/DDBJ whole genome shotgun (WGS) entry which is preliminary data.</text>
</comment>
<name>A0A0F9V9J7_9ZZZZ</name>
<proteinExistence type="predicted"/>
<organism evidence="1">
    <name type="scientific">marine sediment metagenome</name>
    <dbReference type="NCBI Taxonomy" id="412755"/>
    <lineage>
        <taxon>unclassified sequences</taxon>
        <taxon>metagenomes</taxon>
        <taxon>ecological metagenomes</taxon>
    </lineage>
</organism>
<dbReference type="EMBL" id="LAZR01000407">
    <property type="protein sequence ID" value="KKN70256.1"/>
    <property type="molecule type" value="Genomic_DNA"/>
</dbReference>
<gene>
    <name evidence="1" type="ORF">LCGC14_0432810</name>
</gene>
<evidence type="ECO:0008006" key="2">
    <source>
        <dbReference type="Google" id="ProtNLM"/>
    </source>
</evidence>
<dbReference type="AlphaFoldDB" id="A0A0F9V9J7"/>
<protein>
    <recommendedName>
        <fullName evidence="2">Ubiquitin-activating enzyme E1 FCCH domain-containing protein</fullName>
    </recommendedName>
</protein>
<accession>A0A0F9V9J7</accession>
<sequence length="664" mass="73573">MGVLVNQNDFTHGELGPRMLARTDLAIYMKGAQKLRNMVVIPQGGAKRRFGTKYITTITANANQYMLGEFIYDDNNSYLFVFTNLNIAVYSSADVKIADITTPWTGAMLETRTVDFDQKYNLMVGAEQDTQPQEIYRNVNDETIWTIAPITFKNLPTEDFRQDYDSITFTLSTVNLGAATLTSSAPIFVSAHKGGLFQGVGDPTSLNQPIGSARIKTYTNPSTVQLIITSKFGAVSLQGNNVSLQEVAWSSDADRGWPLSITFYEGRLVFGGAKSLKETIFMSVVNDYRNFDIGDGKESDSIQQGLDGDKVGEIKYVVGDKSLQIFTSRSEHTIPQLDGKAITPGNDAFRRQSNFGITDVAPTVFDNQTFFVKRGGRGVMSFTFDSGRQSYDSIEVSLVSPQVITNPVDSGVLSGSTTEDSNYLFIVNNDGTLGIFQSLQSENVEAWSLSETTNNNNSSGKFKRIREVDNRIYFLVERIIDGATVVYLEKLDFTLFMDCCSVQTLTPPSQIITGLDHLEGQLVQVRGDGVVLGDETVVGNQITIDKTVTNVEVGLRFDPLLTPMPVQVNSQVGPTTYIKKRIIRAFIDYYESLDVLIDGVLIPYREFGPDAYDQPPAVKTDIFEFDNLSDWERREDISITQTKPSPMTILGVGYEVSVEQVEES</sequence>
<evidence type="ECO:0000313" key="1">
    <source>
        <dbReference type="EMBL" id="KKN70256.1"/>
    </source>
</evidence>
<reference evidence="1" key="1">
    <citation type="journal article" date="2015" name="Nature">
        <title>Complex archaea that bridge the gap between prokaryotes and eukaryotes.</title>
        <authorList>
            <person name="Spang A."/>
            <person name="Saw J.H."/>
            <person name="Jorgensen S.L."/>
            <person name="Zaremba-Niedzwiedzka K."/>
            <person name="Martijn J."/>
            <person name="Lind A.E."/>
            <person name="van Eijk R."/>
            <person name="Schleper C."/>
            <person name="Guy L."/>
            <person name="Ettema T.J."/>
        </authorList>
    </citation>
    <scope>NUCLEOTIDE SEQUENCE</scope>
</reference>